<proteinExistence type="predicted"/>
<evidence type="ECO:0000313" key="3">
    <source>
        <dbReference type="EMBL" id="EHP90090.1"/>
    </source>
</evidence>
<accession>H1KQV2</accession>
<organism evidence="3 4">
    <name type="scientific">Methylorubrum extorquens DSM 13060</name>
    <dbReference type="NCBI Taxonomy" id="882800"/>
    <lineage>
        <taxon>Bacteria</taxon>
        <taxon>Pseudomonadati</taxon>
        <taxon>Pseudomonadota</taxon>
        <taxon>Alphaproteobacteria</taxon>
        <taxon>Hyphomicrobiales</taxon>
        <taxon>Methylobacteriaceae</taxon>
        <taxon>Methylorubrum</taxon>
    </lineage>
</organism>
<feature type="chain" id="PRO_5003550838" evidence="2">
    <location>
        <begin position="37"/>
        <end position="61"/>
    </location>
</feature>
<comment type="caution">
    <text evidence="3">The sequence shown here is derived from an EMBL/GenBank/DDBJ whole genome shotgun (WGS) entry which is preliminary data.</text>
</comment>
<evidence type="ECO:0000313" key="4">
    <source>
        <dbReference type="Proteomes" id="UP000004382"/>
    </source>
</evidence>
<name>H1KQV2_METEX</name>
<evidence type="ECO:0000256" key="1">
    <source>
        <dbReference type="SAM" id="MobiDB-lite"/>
    </source>
</evidence>
<reference evidence="3 4" key="1">
    <citation type="submission" date="2011-09" db="EMBL/GenBank/DDBJ databases">
        <title>The draft genome of Methylobacterium extorquens DSM 13060.</title>
        <authorList>
            <consortium name="US DOE Joint Genome Institute (JGI-PGF)"/>
            <person name="Lucas S."/>
            <person name="Han J."/>
            <person name="Lapidus A."/>
            <person name="Cheng J.-F."/>
            <person name="Goodwin L."/>
            <person name="Pitluck S."/>
            <person name="Peters L."/>
            <person name="Land M.L."/>
            <person name="Hauser L."/>
            <person name="Koskimaki J."/>
            <person name="Halonen O."/>
            <person name="Pirttila A."/>
            <person name="Frank C."/>
            <person name="Woyke T.J."/>
        </authorList>
    </citation>
    <scope>NUCLEOTIDE SEQUENCE [LARGE SCALE GENOMIC DNA]</scope>
    <source>
        <strain evidence="3 4">DSM 13060</strain>
    </source>
</reference>
<sequence length="61" mass="5825" precursor="true">MTRMAWSGAWARAWAGALAGALAAALVALPPSAAWAQESPPATEPAPAVMPAEGGGGAPAG</sequence>
<keyword evidence="2" id="KW-0732">Signal</keyword>
<protein>
    <submittedName>
        <fullName evidence="3">Uncharacterized protein</fullName>
    </submittedName>
</protein>
<dbReference type="Proteomes" id="UP000004382">
    <property type="component" value="Unassembled WGS sequence"/>
</dbReference>
<feature type="signal peptide" evidence="2">
    <location>
        <begin position="1"/>
        <end position="36"/>
    </location>
</feature>
<dbReference type="AlphaFoldDB" id="H1KQV2"/>
<evidence type="ECO:0000256" key="2">
    <source>
        <dbReference type="SAM" id="SignalP"/>
    </source>
</evidence>
<gene>
    <name evidence="3" type="ORF">MetexDRAFT_5015</name>
</gene>
<dbReference type="EMBL" id="AGJK01000212">
    <property type="protein sequence ID" value="EHP90090.1"/>
    <property type="molecule type" value="Genomic_DNA"/>
</dbReference>
<feature type="non-terminal residue" evidence="3">
    <location>
        <position position="61"/>
    </location>
</feature>
<feature type="region of interest" description="Disordered" evidence="1">
    <location>
        <begin position="34"/>
        <end position="61"/>
    </location>
</feature>